<sequence>MSAVNNSSYWAWTKNCTYPSDLALPLVHMECPSNRMYASNFIPIVFYTLSIFGTVGNLWSLWACLRPSQPWSIGSIGVLNLALCDLAYLASMGPWAAYISSDYHWKIGQSLCIVVKILYFGGLTSSTMFICAISTDRFLAIVFPLESRMIRTPRNSALVSLLLWAVTALFIYFSYPNILYWVRKDGIHVCGAVVISRLRTTEATYNLLSYYAIQVSVPLLLIIPSYVKIISRMKQSRQQWGPGNMQGLDKTIWLIAVFIANFLVCWVPGQLLHIIACIIFFSLDHCKNACWVARVVNLLSEASQILYCLNACLDPLIFHMQQGHCEMVVLANWVRKVLQVKRRDSATLPPFVCLLAGNIDSTHQIKMTVENTTIKSRIKNLLRSPSIKLRRSKAGNNKENLSNKVTLEKVLGITSAGNRALACDPHSGLVAYPAGCVVVLLNPKKNKQHHILNSSRKTITTVSFSPDGKYVVTGESGHMPAVRVWDVAERTQVAELQEHKYGVACVAFSPNSKYIVSVGYQHDMIVNVWAWKKNVVVAANKVSSKVTAVSFSDDSSYFVTAGIRHVKFWYLDHTKSSKVNATVPLLGRSGLLGELRNNFFSDVACGKGRKAKSTFCITSSGLLCEFNDKRMLDKWVELRTSMATSLSVTEDLIFCGCADGTVRAFSPTDLHFICTLPHPHSLGTDIATVTEASHLFAYKENVRYPDAVAVSYDPTNRWLSCVYNDHSLYVWDVRDLRKVGKVYSALYHSSCVWSVEVYPESRDGEQPRLSPGSFLSCSSDNTIRLWNTDVQNTTLSRNVISNDLQKVIYMDSNTSTLLDTDCTITSNSEKVDPQTSDNRTGIRTMCVSPDGLHLASGDRNGTLRIHDLESMEEILDVQAHDSEILCLEYSKPETGLKLLATASRDRLIHILDGDREYGLLQTLDEHSSSITAVRFAANDGKVRMISCGADKSIYFRTAQKTEEGTAFTRTHHIVRKTTLYDMDIDPTRKYAVIGCQDRSIRIFNICNGKQKKVYKGSQGEDGTLIKVQTDPSGLYVATSCSDKNISIFDLYTGECVATMFGHSEIVTGMKFTNDCKHLITVSGDSCIFVWRLCPELTINMRQRLSDLKQNSRPVQKTPPNKQHTLSTRKEIHSAPVIGIMSSDSDKDVEEEEGIEEEDEMFPHLSSGSSGGEETGSSEEKRNTLNSHMKKSNSCENEVSGPRPRRRWSRRMGSMDLKVKSMLDLRQLESFAMPLFPSKTQDVHKDPPPRRNQELGSTISLQTIAAWVPEDSEPGGQTRPHYIQLSPQTPEAEVLYPEGCEDQISLAGSDYQVKKLPHGVRCVKVNSCPEKQSPDSACSMEYSSSRLSSPEHPGEDSEPTEPLSVDGNSSELDMEDLDEEEEDGLRKNEVQTPVPQTPDQEAFLKRHFANLSDLNNPASPTRVTPNISDSMSSKFLSQNSPSRTLFPFPSNKSSDIKTTSGIVRPLISEVRPLMENKSPSKQQESHGTERTTAQRLIQKKRTPIMDSRRLISPVAKAAANHNSSAGMRKAQSIHNISSEADAVQTSSRPSKEVHPQPQTPDHQQTQRPRRSLPTVPLSSPMTTLPRDIATPTKSKSRSYMSPTTSSMAKMSRSASMGENLNVVELEDTGSSDLRRGSGSDSSNPRGTSQSKPTTPVSQVSSPNTSASPFPGPYMPHAAVIPTLSAGSTGNSSSKGFQVKLMSSARPLLHIDIPNPLPDKPLLSSLSPSSKTPKHLQKEKEPSSRTPTTPSSHPGAVHLPNSIVQPVTSVCLSPSETPDQIELSMVLVSSQAKNLTEDELHSHTEQRKEDTSEAECPPMSQCSLSLLQSSSGSQDTSLSVDSCRLVANELQSSFKRASHLYKMLSNTTDSGEEQQEMARVLVEAFEAMRDELNCLPPCTPSRSPSTCTVRTLANSDATLGDDRTLALLEQYSKLLLSAVEKRMDDKI</sequence>
<comment type="caution">
    <text evidence="18">The sequence shown here is derived from an EMBL/GenBank/DDBJ whole genome shotgun (WGS) entry which is preliminary data.</text>
</comment>
<protein>
    <recommendedName>
        <fullName evidence="17">G-protein coupled receptors family 1 profile domain-containing protein</fullName>
    </recommendedName>
</protein>
<evidence type="ECO:0000259" key="17">
    <source>
        <dbReference type="PROSITE" id="PS50262"/>
    </source>
</evidence>
<evidence type="ECO:0000256" key="11">
    <source>
        <dbReference type="ARBA" id="ARBA00023212"/>
    </source>
</evidence>
<feature type="compositionally biased region" description="Low complexity" evidence="15">
    <location>
        <begin position="1742"/>
        <end position="1752"/>
    </location>
</feature>
<dbReference type="GO" id="GO:0043124">
    <property type="term" value="P:negative regulation of canonical NF-kappaB signal transduction"/>
    <property type="evidence" value="ECO:0007669"/>
    <property type="project" value="TreeGrafter"/>
</dbReference>
<dbReference type="Pfam" id="PF00001">
    <property type="entry name" value="7tm_1"/>
    <property type="match status" value="1"/>
</dbReference>
<feature type="transmembrane region" description="Helical" evidence="16">
    <location>
        <begin position="117"/>
        <end position="145"/>
    </location>
</feature>
<dbReference type="GO" id="GO:0046330">
    <property type="term" value="P:positive regulation of JNK cascade"/>
    <property type="evidence" value="ECO:0007669"/>
    <property type="project" value="TreeGrafter"/>
</dbReference>
<evidence type="ECO:0000256" key="8">
    <source>
        <dbReference type="ARBA" id="ARBA00022737"/>
    </source>
</evidence>
<keyword evidence="5" id="KW-0597">Phosphoprotein</keyword>
<feature type="region of interest" description="Disordered" evidence="15">
    <location>
        <begin position="1238"/>
        <end position="1257"/>
    </location>
</feature>
<feature type="compositionally biased region" description="Polar residues" evidence="15">
    <location>
        <begin position="1590"/>
        <end position="1603"/>
    </location>
</feature>
<feature type="compositionally biased region" description="Polar residues" evidence="15">
    <location>
        <begin position="1183"/>
        <end position="1196"/>
    </location>
</feature>
<keyword evidence="7 14" id="KW-0812">Transmembrane</keyword>
<feature type="region of interest" description="Disordered" evidence="15">
    <location>
        <begin position="1626"/>
        <end position="1672"/>
    </location>
</feature>
<dbReference type="PROSITE" id="PS00237">
    <property type="entry name" value="G_PROTEIN_RECEP_F1_1"/>
    <property type="match status" value="1"/>
</dbReference>
<evidence type="ECO:0000256" key="7">
    <source>
        <dbReference type="ARBA" id="ARBA00022692"/>
    </source>
</evidence>
<dbReference type="CDD" id="cd00637">
    <property type="entry name" value="7tm_classA_rhodopsin-like"/>
    <property type="match status" value="1"/>
</dbReference>
<dbReference type="InterPro" id="IPR056364">
    <property type="entry name" value="WDR62-MABP1_CC"/>
</dbReference>
<dbReference type="PROSITE" id="PS50294">
    <property type="entry name" value="WD_REPEATS_REGION"/>
    <property type="match status" value="1"/>
</dbReference>
<evidence type="ECO:0000256" key="3">
    <source>
        <dbReference type="ARBA" id="ARBA00004647"/>
    </source>
</evidence>
<keyword evidence="8" id="KW-0677">Repeat</keyword>
<dbReference type="GO" id="GO:0000922">
    <property type="term" value="C:spindle pole"/>
    <property type="evidence" value="ECO:0007669"/>
    <property type="project" value="UniProtKB-SubCell"/>
</dbReference>
<keyword evidence="9 16" id="KW-1133">Transmembrane helix</keyword>
<keyword evidence="10 16" id="KW-0472">Membrane</keyword>
<dbReference type="PROSITE" id="PS50262">
    <property type="entry name" value="G_PROTEIN_RECEP_F1_2"/>
    <property type="match status" value="1"/>
</dbReference>
<evidence type="ECO:0000256" key="6">
    <source>
        <dbReference type="ARBA" id="ARBA00022574"/>
    </source>
</evidence>
<dbReference type="PRINTS" id="PR00237">
    <property type="entry name" value="GPCRRHODOPSN"/>
</dbReference>
<evidence type="ECO:0000256" key="13">
    <source>
        <dbReference type="PROSITE-ProRule" id="PRU00221"/>
    </source>
</evidence>
<feature type="compositionally biased region" description="Polar residues" evidence="15">
    <location>
        <begin position="1537"/>
        <end position="1547"/>
    </location>
</feature>
<feature type="region of interest" description="Disordered" evidence="15">
    <location>
        <begin position="1794"/>
        <end position="1817"/>
    </location>
</feature>
<dbReference type="GO" id="GO:0005634">
    <property type="term" value="C:nucleus"/>
    <property type="evidence" value="ECO:0007669"/>
    <property type="project" value="UniProtKB-SubCell"/>
</dbReference>
<evidence type="ECO:0000256" key="9">
    <source>
        <dbReference type="ARBA" id="ARBA00022989"/>
    </source>
</evidence>
<evidence type="ECO:0000256" key="1">
    <source>
        <dbReference type="ARBA" id="ARBA00004123"/>
    </source>
</evidence>
<feature type="transmembrane region" description="Helical" evidence="16">
    <location>
        <begin position="44"/>
        <end position="65"/>
    </location>
</feature>
<feature type="domain" description="G-protein coupled receptors family 1 profile" evidence="17">
    <location>
        <begin position="56"/>
        <end position="318"/>
    </location>
</feature>
<dbReference type="GO" id="GO:0004930">
    <property type="term" value="F:G protein-coupled receptor activity"/>
    <property type="evidence" value="ECO:0007669"/>
    <property type="project" value="UniProtKB-KW"/>
</dbReference>
<feature type="compositionally biased region" description="Basic and acidic residues" evidence="15">
    <location>
        <begin position="1794"/>
        <end position="1809"/>
    </location>
</feature>
<evidence type="ECO:0000313" key="19">
    <source>
        <dbReference type="Proteomes" id="UP001187343"/>
    </source>
</evidence>
<feature type="region of interest" description="Disordered" evidence="15">
    <location>
        <begin position="1324"/>
        <end position="1395"/>
    </location>
</feature>
<keyword evidence="14" id="KW-0297">G-protein coupled receptor</keyword>
<dbReference type="SUPFAM" id="SSF50998">
    <property type="entry name" value="Quinoprotein alcohol dehydrogenase-like"/>
    <property type="match status" value="1"/>
</dbReference>
<dbReference type="Pfam" id="PF24782">
    <property type="entry name" value="WD40_MABP1-WDR62_2nd"/>
    <property type="match status" value="1"/>
</dbReference>
<evidence type="ECO:0000256" key="5">
    <source>
        <dbReference type="ARBA" id="ARBA00022553"/>
    </source>
</evidence>
<feature type="transmembrane region" description="Helical" evidence="16">
    <location>
        <begin position="252"/>
        <end position="281"/>
    </location>
</feature>
<feature type="compositionally biased region" description="Low complexity" evidence="15">
    <location>
        <begin position="1554"/>
        <end position="1565"/>
    </location>
</feature>
<dbReference type="InterPro" id="IPR036322">
    <property type="entry name" value="WD40_repeat_dom_sf"/>
</dbReference>
<dbReference type="SMART" id="SM00320">
    <property type="entry name" value="WD40"/>
    <property type="match status" value="12"/>
</dbReference>
<dbReference type="InterPro" id="IPR001680">
    <property type="entry name" value="WD40_rpt"/>
</dbReference>
<keyword evidence="12" id="KW-0539">Nucleus</keyword>
<comment type="similarity">
    <text evidence="14">Belongs to the G-protein coupled receptor 1 family.</text>
</comment>
<dbReference type="InterPro" id="IPR056161">
    <property type="entry name" value="WD40_MABP1-WDR62_1st"/>
</dbReference>
<dbReference type="InterPro" id="IPR017452">
    <property type="entry name" value="GPCR_Rhodpsn_7TM"/>
</dbReference>
<gene>
    <name evidence="18" type="ORF">Q8A67_019856</name>
</gene>
<feature type="transmembrane region" description="Helical" evidence="16">
    <location>
        <begin position="208"/>
        <end position="231"/>
    </location>
</feature>
<evidence type="ECO:0000256" key="4">
    <source>
        <dbReference type="ARBA" id="ARBA00022490"/>
    </source>
</evidence>
<keyword evidence="6 13" id="KW-0853">WD repeat</keyword>
<feature type="compositionally biased region" description="Low complexity" evidence="15">
    <location>
        <begin position="1604"/>
        <end position="1614"/>
    </location>
</feature>
<proteinExistence type="inferred from homology"/>
<dbReference type="InterPro" id="IPR055292">
    <property type="entry name" value="MABP1"/>
</dbReference>
<evidence type="ECO:0000256" key="2">
    <source>
        <dbReference type="ARBA" id="ARBA00004370"/>
    </source>
</evidence>
<feature type="region of interest" description="Disordered" evidence="15">
    <location>
        <begin position="1717"/>
        <end position="1758"/>
    </location>
</feature>
<dbReference type="Gene3D" id="1.20.1070.10">
    <property type="entry name" value="Rhodopsin 7-helix transmembrane proteins"/>
    <property type="match status" value="1"/>
</dbReference>
<feature type="transmembrane region" description="Helical" evidence="16">
    <location>
        <begin position="77"/>
        <end position="97"/>
    </location>
</feature>
<evidence type="ECO:0000256" key="10">
    <source>
        <dbReference type="ARBA" id="ARBA00023136"/>
    </source>
</evidence>
<dbReference type="Pfam" id="PF24780">
    <property type="entry name" value="WD40_MABP1-WDR62_1st"/>
    <property type="match status" value="1"/>
</dbReference>
<dbReference type="Pfam" id="PF24795">
    <property type="entry name" value="WDR62-MABP1_CC"/>
    <property type="match status" value="1"/>
</dbReference>
<evidence type="ECO:0000256" key="12">
    <source>
        <dbReference type="ARBA" id="ARBA00023242"/>
    </source>
</evidence>
<feature type="compositionally biased region" description="Basic and acidic residues" evidence="15">
    <location>
        <begin position="1240"/>
        <end position="1252"/>
    </location>
</feature>
<keyword evidence="11" id="KW-0206">Cytoskeleton</keyword>
<feature type="compositionally biased region" description="Polar residues" evidence="15">
    <location>
        <begin position="1642"/>
        <end position="1666"/>
    </location>
</feature>
<keyword evidence="14" id="KW-0675">Receptor</keyword>
<feature type="region of interest" description="Disordered" evidence="15">
    <location>
        <begin position="1409"/>
        <end position="1508"/>
    </location>
</feature>
<feature type="compositionally biased region" description="Polar residues" evidence="15">
    <location>
        <begin position="1411"/>
        <end position="1442"/>
    </location>
</feature>
<dbReference type="GO" id="GO:0016020">
    <property type="term" value="C:membrane"/>
    <property type="evidence" value="ECO:0007669"/>
    <property type="project" value="UniProtKB-SubCell"/>
</dbReference>
<evidence type="ECO:0000256" key="14">
    <source>
        <dbReference type="RuleBase" id="RU000688"/>
    </source>
</evidence>
<comment type="subcellular location">
    <subcellularLocation>
        <location evidence="3">Cytoplasm</location>
        <location evidence="3">Cytoskeleton</location>
        <location evidence="3">Spindle pole</location>
    </subcellularLocation>
    <subcellularLocation>
        <location evidence="2">Membrane</location>
    </subcellularLocation>
    <subcellularLocation>
        <location evidence="1">Nucleus</location>
    </subcellularLocation>
</comment>
<organism evidence="18 19">
    <name type="scientific">Cirrhinus molitorella</name>
    <name type="common">mud carp</name>
    <dbReference type="NCBI Taxonomy" id="172907"/>
    <lineage>
        <taxon>Eukaryota</taxon>
        <taxon>Metazoa</taxon>
        <taxon>Chordata</taxon>
        <taxon>Craniata</taxon>
        <taxon>Vertebrata</taxon>
        <taxon>Euteleostomi</taxon>
        <taxon>Actinopterygii</taxon>
        <taxon>Neopterygii</taxon>
        <taxon>Teleostei</taxon>
        <taxon>Ostariophysi</taxon>
        <taxon>Cypriniformes</taxon>
        <taxon>Cyprinidae</taxon>
        <taxon>Labeoninae</taxon>
        <taxon>Labeonini</taxon>
        <taxon>Cirrhinus</taxon>
    </lineage>
</organism>
<dbReference type="SUPFAM" id="SSF81321">
    <property type="entry name" value="Family A G protein-coupled receptor-like"/>
    <property type="match status" value="1"/>
</dbReference>
<accession>A0AA88PF77</accession>
<evidence type="ECO:0000313" key="18">
    <source>
        <dbReference type="EMBL" id="KAK2879065.1"/>
    </source>
</evidence>
<feature type="region of interest" description="Disordered" evidence="15">
    <location>
        <begin position="1537"/>
        <end position="1614"/>
    </location>
</feature>
<feature type="compositionally biased region" description="Acidic residues" evidence="15">
    <location>
        <begin position="1371"/>
        <end position="1382"/>
    </location>
</feature>
<evidence type="ECO:0000256" key="16">
    <source>
        <dbReference type="SAM" id="Phobius"/>
    </source>
</evidence>
<dbReference type="Gene3D" id="2.130.10.10">
    <property type="entry name" value="YVTN repeat-like/Quinoprotein amine dehydrogenase"/>
    <property type="match status" value="4"/>
</dbReference>
<feature type="compositionally biased region" description="Polar residues" evidence="15">
    <location>
        <begin position="1107"/>
        <end position="1125"/>
    </location>
</feature>
<reference evidence="18" key="1">
    <citation type="submission" date="2023-08" db="EMBL/GenBank/DDBJ databases">
        <title>Chromosome-level Genome Assembly of mud carp (Cirrhinus molitorella).</title>
        <authorList>
            <person name="Liu H."/>
        </authorList>
    </citation>
    <scope>NUCLEOTIDE SEQUENCE</scope>
    <source>
        <strain evidence="18">Prfri</strain>
        <tissue evidence="18">Muscle</tissue>
    </source>
</reference>
<dbReference type="PROSITE" id="PS50082">
    <property type="entry name" value="WD_REPEATS_2"/>
    <property type="match status" value="1"/>
</dbReference>
<name>A0AA88PF77_9TELE</name>
<dbReference type="InterPro" id="IPR015943">
    <property type="entry name" value="WD40/YVTN_repeat-like_dom_sf"/>
</dbReference>
<feature type="repeat" description="WD" evidence="13">
    <location>
        <begin position="1059"/>
        <end position="1092"/>
    </location>
</feature>
<feature type="compositionally biased region" description="Acidic residues" evidence="15">
    <location>
        <begin position="1146"/>
        <end position="1159"/>
    </location>
</feature>
<dbReference type="EMBL" id="JAUYZG010000019">
    <property type="protein sequence ID" value="KAK2879065.1"/>
    <property type="molecule type" value="Genomic_DNA"/>
</dbReference>
<keyword evidence="4" id="KW-0963">Cytoplasm</keyword>
<dbReference type="InterPro" id="IPR056162">
    <property type="entry name" value="WD40_MABP1-WDR62_2nd"/>
</dbReference>
<dbReference type="FunFam" id="2.130.10.10:FF:000046">
    <property type="entry name" value="WD repeat-containing protein 62 isoform 1"/>
    <property type="match status" value="1"/>
</dbReference>
<dbReference type="GO" id="GO:0005737">
    <property type="term" value="C:cytoplasm"/>
    <property type="evidence" value="ECO:0007669"/>
    <property type="project" value="TreeGrafter"/>
</dbReference>
<feature type="transmembrane region" description="Helical" evidence="16">
    <location>
        <begin position="157"/>
        <end position="175"/>
    </location>
</feature>
<dbReference type="InterPro" id="IPR000276">
    <property type="entry name" value="GPCR_Rhodpsn"/>
</dbReference>
<evidence type="ECO:0000256" key="15">
    <source>
        <dbReference type="SAM" id="MobiDB-lite"/>
    </source>
</evidence>
<dbReference type="PANTHER" id="PTHR44813">
    <property type="entry name" value="MITOGEN-ACTIVATED PROTEIN KINASE-BINDING PROTEIN 1"/>
    <property type="match status" value="1"/>
</dbReference>
<dbReference type="PANTHER" id="PTHR44813:SF1">
    <property type="entry name" value="MITOGEN-ACTIVATED PROTEIN KINASE-BINDING PROTEIN 1"/>
    <property type="match status" value="1"/>
</dbReference>
<dbReference type="Proteomes" id="UP001187343">
    <property type="component" value="Unassembled WGS sequence"/>
</dbReference>
<feature type="compositionally biased region" description="Polar residues" evidence="15">
    <location>
        <begin position="1449"/>
        <end position="1460"/>
    </location>
</feature>
<keyword evidence="19" id="KW-1185">Reference proteome</keyword>
<keyword evidence="14" id="KW-0807">Transducer</keyword>
<feature type="compositionally biased region" description="Low complexity" evidence="15">
    <location>
        <begin position="1718"/>
        <end position="1729"/>
    </location>
</feature>
<dbReference type="InterPro" id="IPR011047">
    <property type="entry name" value="Quinoprotein_ADH-like_sf"/>
</dbReference>
<dbReference type="SUPFAM" id="SSF50978">
    <property type="entry name" value="WD40 repeat-like"/>
    <property type="match status" value="1"/>
</dbReference>
<feature type="region of interest" description="Disordered" evidence="15">
    <location>
        <begin position="1107"/>
        <end position="1212"/>
    </location>
</feature>